<sequence length="361" mass="40836">MKTAAMTFLLLCLSVGAQAQQLMKFAHDEAFDADKAPRVGIEVEMSGLRTKEIALIVQKKIGGEIQIVPNEYGVPEYHLQKSAIGRVVVKPEDNGSSAIGNLEEAYEKTLITEIVTDPIHYADVEKLQKAMDALKASGAKGTADGLAVSIQVNVEIAQGDRSKATPQEIIDLIKTYLSPENRKDIAATYQVPEFRRKYLGDFSPGFMKLINQPHYNPTWREFYNDFMYRQGAEVMGIEGAWKSPISQVKKEVMYKLHAEGFDKILPVMKWNYLRLSSMMMYMMPQDPLSKFLVETTWFKGYPLFENREPNNNFNVVKAVRETLGLKRLSETVGFFRVNHPEDYQKFLSIKARACSAVFAGH</sequence>
<dbReference type="Proteomes" id="UP000075320">
    <property type="component" value="Unassembled WGS sequence"/>
</dbReference>
<organism evidence="2 3">
    <name type="scientific">Bdellovibrio bacteriovorus</name>
    <dbReference type="NCBI Taxonomy" id="959"/>
    <lineage>
        <taxon>Bacteria</taxon>
        <taxon>Pseudomonadati</taxon>
        <taxon>Bdellovibrionota</taxon>
        <taxon>Bdellovibrionia</taxon>
        <taxon>Bdellovibrionales</taxon>
        <taxon>Pseudobdellovibrionaceae</taxon>
        <taxon>Bdellovibrio</taxon>
    </lineage>
</organism>
<dbReference type="RefSeq" id="WP_061835291.1">
    <property type="nucleotide sequence ID" value="NZ_LUKE01000002.1"/>
</dbReference>
<dbReference type="InterPro" id="IPR022025">
    <property type="entry name" value="Amidoligase_2"/>
</dbReference>
<feature type="chain" id="PRO_5007573174" evidence="1">
    <location>
        <begin position="20"/>
        <end position="361"/>
    </location>
</feature>
<keyword evidence="3" id="KW-1185">Reference proteome</keyword>
<comment type="caution">
    <text evidence="2">The sequence shown here is derived from an EMBL/GenBank/DDBJ whole genome shotgun (WGS) entry which is preliminary data.</text>
</comment>
<dbReference type="EMBL" id="LUKE01000002">
    <property type="protein sequence ID" value="KYG64780.1"/>
    <property type="molecule type" value="Genomic_DNA"/>
</dbReference>
<dbReference type="Pfam" id="PF12224">
    <property type="entry name" value="Amidoligase_2"/>
    <property type="match status" value="1"/>
</dbReference>
<evidence type="ECO:0000256" key="1">
    <source>
        <dbReference type="SAM" id="SignalP"/>
    </source>
</evidence>
<feature type="signal peptide" evidence="1">
    <location>
        <begin position="1"/>
        <end position="19"/>
    </location>
</feature>
<reference evidence="2 3" key="1">
    <citation type="submission" date="2016-03" db="EMBL/GenBank/DDBJ databases">
        <authorList>
            <person name="Ploux O."/>
        </authorList>
    </citation>
    <scope>NUCLEOTIDE SEQUENCE [LARGE SCALE GENOMIC DNA]</scope>
    <source>
        <strain evidence="2 3">R0</strain>
    </source>
</reference>
<protein>
    <submittedName>
        <fullName evidence="2">Uncharacterized protein</fullName>
    </submittedName>
</protein>
<gene>
    <name evidence="2" type="ORF">AZI86_11285</name>
</gene>
<evidence type="ECO:0000313" key="2">
    <source>
        <dbReference type="EMBL" id="KYG64780.1"/>
    </source>
</evidence>
<name>A0A150WLC1_BDEBC</name>
<keyword evidence="1" id="KW-0732">Signal</keyword>
<proteinExistence type="predicted"/>
<accession>A0A150WLC1</accession>
<dbReference type="AlphaFoldDB" id="A0A150WLC1"/>
<dbReference type="OrthoDB" id="5597599at2"/>
<evidence type="ECO:0000313" key="3">
    <source>
        <dbReference type="Proteomes" id="UP000075320"/>
    </source>
</evidence>